<keyword evidence="2" id="KW-0479">Metal-binding</keyword>
<evidence type="ECO:0000256" key="2">
    <source>
        <dbReference type="PIRSR" id="PIRSR036514-1"/>
    </source>
</evidence>
<dbReference type="Proteomes" id="UP000792457">
    <property type="component" value="Unassembled WGS sequence"/>
</dbReference>
<dbReference type="InterPro" id="IPR001436">
    <property type="entry name" value="Alpha-crystallin/sHSP_animal"/>
</dbReference>
<evidence type="ECO:0000256" key="5">
    <source>
        <dbReference type="SAM" id="MobiDB-lite"/>
    </source>
</evidence>
<accession>A0A8K0NWZ5</accession>
<gene>
    <name evidence="7" type="ORF">J437_LFUL007552</name>
</gene>
<dbReference type="EMBL" id="KZ308145">
    <property type="protein sequence ID" value="KAG8222844.1"/>
    <property type="molecule type" value="Genomic_DNA"/>
</dbReference>
<dbReference type="SUPFAM" id="SSF49764">
    <property type="entry name" value="HSP20-like chaperones"/>
    <property type="match status" value="1"/>
</dbReference>
<evidence type="ECO:0000256" key="4">
    <source>
        <dbReference type="RuleBase" id="RU003616"/>
    </source>
</evidence>
<dbReference type="PANTHER" id="PTHR45640:SF34">
    <property type="entry name" value="PROTEIN LETHAL(2)ESSENTIAL FOR LIFE"/>
    <property type="match status" value="1"/>
</dbReference>
<evidence type="ECO:0000259" key="6">
    <source>
        <dbReference type="PROSITE" id="PS01031"/>
    </source>
</evidence>
<dbReference type="GO" id="GO:0051082">
    <property type="term" value="F:unfolded protein binding"/>
    <property type="evidence" value="ECO:0007669"/>
    <property type="project" value="TreeGrafter"/>
</dbReference>
<dbReference type="GO" id="GO:0042026">
    <property type="term" value="P:protein refolding"/>
    <property type="evidence" value="ECO:0007669"/>
    <property type="project" value="TreeGrafter"/>
</dbReference>
<dbReference type="PROSITE" id="PS01031">
    <property type="entry name" value="SHSP"/>
    <property type="match status" value="1"/>
</dbReference>
<dbReference type="GO" id="GO:0009408">
    <property type="term" value="P:response to heat"/>
    <property type="evidence" value="ECO:0007669"/>
    <property type="project" value="UniProtKB-ARBA"/>
</dbReference>
<dbReference type="CDD" id="cd06526">
    <property type="entry name" value="metazoan_ACD"/>
    <property type="match status" value="1"/>
</dbReference>
<feature type="binding site" evidence="2">
    <location>
        <position position="108"/>
    </location>
    <ligand>
        <name>Zn(2+)</name>
        <dbReference type="ChEBI" id="CHEBI:29105"/>
        <label>1</label>
    </ligand>
</feature>
<dbReference type="AlphaFoldDB" id="A0A8K0NWZ5"/>
<evidence type="ECO:0000313" key="7">
    <source>
        <dbReference type="EMBL" id="KAG8222844.1"/>
    </source>
</evidence>
<dbReference type="GO" id="GO:0005737">
    <property type="term" value="C:cytoplasm"/>
    <property type="evidence" value="ECO:0007669"/>
    <property type="project" value="TreeGrafter"/>
</dbReference>
<feature type="binding site" evidence="2">
    <location>
        <position position="110"/>
    </location>
    <ligand>
        <name>Zn(2+)</name>
        <dbReference type="ChEBI" id="CHEBI:29105"/>
        <label>1</label>
    </ligand>
</feature>
<comment type="caution">
    <text evidence="7">The sequence shown here is derived from an EMBL/GenBank/DDBJ whole genome shotgun (WGS) entry which is preliminary data.</text>
</comment>
<evidence type="ECO:0000256" key="1">
    <source>
        <dbReference type="PIRNR" id="PIRNR036514"/>
    </source>
</evidence>
<organism evidence="7 8">
    <name type="scientific">Ladona fulva</name>
    <name type="common">Scarce chaser dragonfly</name>
    <name type="synonym">Libellula fulva</name>
    <dbReference type="NCBI Taxonomy" id="123851"/>
    <lineage>
        <taxon>Eukaryota</taxon>
        <taxon>Metazoa</taxon>
        <taxon>Ecdysozoa</taxon>
        <taxon>Arthropoda</taxon>
        <taxon>Hexapoda</taxon>
        <taxon>Insecta</taxon>
        <taxon>Pterygota</taxon>
        <taxon>Palaeoptera</taxon>
        <taxon>Odonata</taxon>
        <taxon>Epiprocta</taxon>
        <taxon>Anisoptera</taxon>
        <taxon>Libelluloidea</taxon>
        <taxon>Libellulidae</taxon>
        <taxon>Ladona</taxon>
    </lineage>
</organism>
<proteinExistence type="inferred from homology"/>
<dbReference type="PRINTS" id="PR00299">
    <property type="entry name" value="ACRYSTALLIN"/>
</dbReference>
<dbReference type="InterPro" id="IPR008978">
    <property type="entry name" value="HSP20-like_chaperone"/>
</dbReference>
<reference evidence="7" key="2">
    <citation type="submission" date="2017-10" db="EMBL/GenBank/DDBJ databases">
        <title>Ladona fulva Genome sequencing and assembly.</title>
        <authorList>
            <person name="Murali S."/>
            <person name="Richards S."/>
            <person name="Bandaranaike D."/>
            <person name="Bellair M."/>
            <person name="Blankenburg K."/>
            <person name="Chao H."/>
            <person name="Dinh H."/>
            <person name="Doddapaneni H."/>
            <person name="Dugan-Rocha S."/>
            <person name="Elkadiri S."/>
            <person name="Gnanaolivu R."/>
            <person name="Hernandez B."/>
            <person name="Skinner E."/>
            <person name="Javaid M."/>
            <person name="Lee S."/>
            <person name="Li M."/>
            <person name="Ming W."/>
            <person name="Munidasa M."/>
            <person name="Muniz J."/>
            <person name="Nguyen L."/>
            <person name="Hughes D."/>
            <person name="Osuji N."/>
            <person name="Pu L.-L."/>
            <person name="Puazo M."/>
            <person name="Qu C."/>
            <person name="Quiroz J."/>
            <person name="Raj R."/>
            <person name="Weissenberger G."/>
            <person name="Xin Y."/>
            <person name="Zou X."/>
            <person name="Han Y."/>
            <person name="Worley K."/>
            <person name="Muzny D."/>
            <person name="Gibbs R."/>
        </authorList>
    </citation>
    <scope>NUCLEOTIDE SEQUENCE</scope>
    <source>
        <strain evidence="7">Sampled in the wild</strain>
    </source>
</reference>
<dbReference type="GO" id="GO:0005634">
    <property type="term" value="C:nucleus"/>
    <property type="evidence" value="ECO:0007669"/>
    <property type="project" value="TreeGrafter"/>
</dbReference>
<dbReference type="GO" id="GO:0046872">
    <property type="term" value="F:metal ion binding"/>
    <property type="evidence" value="ECO:0007669"/>
    <property type="project" value="UniProtKB-KW"/>
</dbReference>
<comment type="similarity">
    <text evidence="1 3 4">Belongs to the small heat shock protein (HSP20) family.</text>
</comment>
<protein>
    <recommendedName>
        <fullName evidence="6">SHSP domain-containing protein</fullName>
    </recommendedName>
</protein>
<keyword evidence="8" id="KW-1185">Reference proteome</keyword>
<dbReference type="InterPro" id="IPR002068">
    <property type="entry name" value="A-crystallin/Hsp20_dom"/>
</dbReference>
<reference evidence="7" key="1">
    <citation type="submission" date="2013-04" db="EMBL/GenBank/DDBJ databases">
        <authorList>
            <person name="Qu J."/>
            <person name="Murali S.C."/>
            <person name="Bandaranaike D."/>
            <person name="Bellair M."/>
            <person name="Blankenburg K."/>
            <person name="Chao H."/>
            <person name="Dinh H."/>
            <person name="Doddapaneni H."/>
            <person name="Downs B."/>
            <person name="Dugan-Rocha S."/>
            <person name="Elkadiri S."/>
            <person name="Gnanaolivu R.D."/>
            <person name="Hernandez B."/>
            <person name="Javaid M."/>
            <person name="Jayaseelan J.C."/>
            <person name="Lee S."/>
            <person name="Li M."/>
            <person name="Ming W."/>
            <person name="Munidasa M."/>
            <person name="Muniz J."/>
            <person name="Nguyen L."/>
            <person name="Ongeri F."/>
            <person name="Osuji N."/>
            <person name="Pu L.-L."/>
            <person name="Puazo M."/>
            <person name="Qu C."/>
            <person name="Quiroz J."/>
            <person name="Raj R."/>
            <person name="Weissenberger G."/>
            <person name="Xin Y."/>
            <person name="Zou X."/>
            <person name="Han Y."/>
            <person name="Richards S."/>
            <person name="Worley K."/>
            <person name="Muzny D."/>
            <person name="Gibbs R."/>
        </authorList>
    </citation>
    <scope>NUCLEOTIDE SEQUENCE</scope>
    <source>
        <strain evidence="7">Sampled in the wild</strain>
    </source>
</reference>
<feature type="binding site" evidence="2">
    <location>
        <position position="115"/>
    </location>
    <ligand>
        <name>Zn(2+)</name>
        <dbReference type="ChEBI" id="CHEBI:29105"/>
        <label>1</label>
    </ligand>
</feature>
<feature type="region of interest" description="Disordered" evidence="5">
    <location>
        <begin position="171"/>
        <end position="198"/>
    </location>
</feature>
<dbReference type="PANTHER" id="PTHR45640">
    <property type="entry name" value="HEAT SHOCK PROTEIN HSP-12.2-RELATED"/>
    <property type="match status" value="1"/>
</dbReference>
<feature type="compositionally biased region" description="Basic and acidic residues" evidence="5">
    <location>
        <begin position="182"/>
        <end position="198"/>
    </location>
</feature>
<sequence length="198" mass="22370">MSMLPYLFRDWYDDPTSTLSARSLLDQNFGLGLRHDDLLVPSLRSRLPLLRQGSYFRPWNYLTRQTSGTSNIQVDNSQFQVILDVQQFSPSDLTVKVVGNTLIVEGKHEEKEDEHGFISRHFVRRYGLPSDVEAENVLSSLSSDGVLTITAPKKNLPPPDQRERVVPITQTGIPALKPMPPSEKDEATHVVDVEKSKE</sequence>
<dbReference type="Pfam" id="PF00011">
    <property type="entry name" value="HSP20"/>
    <property type="match status" value="1"/>
</dbReference>
<evidence type="ECO:0000313" key="8">
    <source>
        <dbReference type="Proteomes" id="UP000792457"/>
    </source>
</evidence>
<dbReference type="InterPro" id="IPR055269">
    <property type="entry name" value="Alpha-crystallin/HSP_16"/>
</dbReference>
<name>A0A8K0NWZ5_LADFU</name>
<keyword evidence="2" id="KW-0862">Zinc</keyword>
<dbReference type="OrthoDB" id="1431247at2759"/>
<evidence type="ECO:0000256" key="3">
    <source>
        <dbReference type="PROSITE-ProRule" id="PRU00285"/>
    </source>
</evidence>
<dbReference type="PIRSF" id="PIRSF036514">
    <property type="entry name" value="Sm_HSP_B1"/>
    <property type="match status" value="1"/>
</dbReference>
<feature type="domain" description="SHSP" evidence="6">
    <location>
        <begin position="60"/>
        <end position="169"/>
    </location>
</feature>
<dbReference type="Gene3D" id="2.60.40.790">
    <property type="match status" value="1"/>
</dbReference>